<evidence type="ECO:0000256" key="5">
    <source>
        <dbReference type="HAMAP-Rule" id="MF_00445"/>
    </source>
</evidence>
<gene>
    <name evidence="5 8" type="primary">nuoN</name>
    <name evidence="8" type="ORF">Pan216_15930</name>
</gene>
<comment type="subunit">
    <text evidence="5">NDH-1 is composed of 14 different subunits. Subunits NuoA, H, J, K, L, M, N constitute the membrane sector of the complex.</text>
</comment>
<dbReference type="InterPro" id="IPR010096">
    <property type="entry name" value="NADH-Q_OxRdtase_suN/2"/>
</dbReference>
<name>A0A518B184_9BACT</name>
<protein>
    <recommendedName>
        <fullName evidence="5">NADH-quinone oxidoreductase subunit N</fullName>
        <ecNumber evidence="5">7.1.1.-</ecNumber>
    </recommendedName>
    <alternativeName>
        <fullName evidence="5">NADH dehydrogenase I subunit N</fullName>
    </alternativeName>
    <alternativeName>
        <fullName evidence="5">NDH-1 subunit N</fullName>
    </alternativeName>
</protein>
<keyword evidence="5" id="KW-1003">Cell membrane</keyword>
<feature type="transmembrane region" description="Helical" evidence="5">
    <location>
        <begin position="408"/>
        <end position="431"/>
    </location>
</feature>
<feature type="transmembrane region" description="Helical" evidence="5">
    <location>
        <begin position="367"/>
        <end position="387"/>
    </location>
</feature>
<comment type="function">
    <text evidence="5">NDH-1 shuttles electrons from NADH, via FMN and iron-sulfur (Fe-S) centers, to quinones in the respiratory chain. The immediate electron acceptor for the enzyme in this species is believed to be ubiquinone. Couples the redox reaction to proton translocation (for every two electrons transferred, four hydrogen ions are translocated across the cytoplasmic membrane), and thus conserves the redox energy in a proton gradient.</text>
</comment>
<evidence type="ECO:0000256" key="3">
    <source>
        <dbReference type="ARBA" id="ARBA00022989"/>
    </source>
</evidence>
<feature type="transmembrane region" description="Helical" evidence="5">
    <location>
        <begin position="125"/>
        <end position="142"/>
    </location>
</feature>
<dbReference type="GO" id="GO:0048038">
    <property type="term" value="F:quinone binding"/>
    <property type="evidence" value="ECO:0007669"/>
    <property type="project" value="UniProtKB-KW"/>
</dbReference>
<dbReference type="Pfam" id="PF00361">
    <property type="entry name" value="Proton_antipo_M"/>
    <property type="match status" value="2"/>
</dbReference>
<keyword evidence="5" id="KW-0813">Transport</keyword>
<comment type="subcellular location">
    <subcellularLocation>
        <location evidence="5">Cell membrane</location>
        <topology evidence="5">Multi-pass membrane protein</topology>
    </subcellularLocation>
    <subcellularLocation>
        <location evidence="1">Endomembrane system</location>
        <topology evidence="1">Multi-pass membrane protein</topology>
    </subcellularLocation>
    <subcellularLocation>
        <location evidence="6">Membrane</location>
        <topology evidence="6">Multi-pass membrane protein</topology>
    </subcellularLocation>
</comment>
<evidence type="ECO:0000256" key="6">
    <source>
        <dbReference type="RuleBase" id="RU000320"/>
    </source>
</evidence>
<feature type="domain" description="NADH:quinone oxidoreductase/Mrp antiporter transmembrane" evidence="7">
    <location>
        <begin position="142"/>
        <end position="286"/>
    </location>
</feature>
<evidence type="ECO:0000313" key="8">
    <source>
        <dbReference type="EMBL" id="QDU60743.1"/>
    </source>
</evidence>
<dbReference type="Proteomes" id="UP000317093">
    <property type="component" value="Chromosome"/>
</dbReference>
<feature type="transmembrane region" description="Helical" evidence="5">
    <location>
        <begin position="310"/>
        <end position="332"/>
    </location>
</feature>
<evidence type="ECO:0000256" key="4">
    <source>
        <dbReference type="ARBA" id="ARBA00023136"/>
    </source>
</evidence>
<feature type="domain" description="NADH:quinone oxidoreductase/Mrp antiporter transmembrane" evidence="7">
    <location>
        <begin position="306"/>
        <end position="458"/>
    </location>
</feature>
<dbReference type="InterPro" id="IPR001750">
    <property type="entry name" value="ND/Mrp_TM"/>
</dbReference>
<keyword evidence="8" id="KW-0560">Oxidoreductase</keyword>
<feature type="transmembrane region" description="Helical" evidence="5">
    <location>
        <begin position="179"/>
        <end position="204"/>
    </location>
</feature>
<dbReference type="KEGG" id="knv:Pan216_15930"/>
<evidence type="ECO:0000256" key="2">
    <source>
        <dbReference type="ARBA" id="ARBA00022692"/>
    </source>
</evidence>
<comment type="similarity">
    <text evidence="5">Belongs to the complex I subunit 2 family.</text>
</comment>
<keyword evidence="5" id="KW-0874">Quinone</keyword>
<keyword evidence="3 5" id="KW-1133">Transmembrane helix</keyword>
<evidence type="ECO:0000313" key="9">
    <source>
        <dbReference type="Proteomes" id="UP000317093"/>
    </source>
</evidence>
<dbReference type="GO" id="GO:0042773">
    <property type="term" value="P:ATP synthesis coupled electron transport"/>
    <property type="evidence" value="ECO:0007669"/>
    <property type="project" value="InterPro"/>
</dbReference>
<feature type="transmembrane region" description="Helical" evidence="5">
    <location>
        <begin position="23"/>
        <end position="40"/>
    </location>
</feature>
<feature type="transmembrane region" description="Helical" evidence="5">
    <location>
        <begin position="52"/>
        <end position="71"/>
    </location>
</feature>
<feature type="transmembrane region" description="Helical" evidence="5">
    <location>
        <begin position="224"/>
        <end position="251"/>
    </location>
</feature>
<dbReference type="PANTHER" id="PTHR22773">
    <property type="entry name" value="NADH DEHYDROGENASE"/>
    <property type="match status" value="1"/>
</dbReference>
<accession>A0A518B184</accession>
<dbReference type="GO" id="GO:0050136">
    <property type="term" value="F:NADH dehydrogenase (quinone) (non-electrogenic) activity"/>
    <property type="evidence" value="ECO:0007669"/>
    <property type="project" value="UniProtKB-UniRule"/>
</dbReference>
<keyword evidence="4 5" id="KW-0472">Membrane</keyword>
<keyword evidence="5" id="KW-0520">NAD</keyword>
<dbReference type="GO" id="GO:0005886">
    <property type="term" value="C:plasma membrane"/>
    <property type="evidence" value="ECO:0007669"/>
    <property type="project" value="UniProtKB-SubCell"/>
</dbReference>
<dbReference type="OrthoDB" id="9807568at2"/>
<sequence length="545" mass="58775">MLTTESLHHYWHTLTGPGGDLRLFMPQFVLCLTIVLILLLRTFSDHINAKPFAFIGTVIGLLFALWNWMSASISHEPVNHELFGGMLVHDMFSIYMTVFLLAFAMATVVLTMLTGMPDTEDSADFTTLLLGSVVGMTLMASANTILMIFLAVEMASIPSYAMAGFLKARRASSEAALKFVVFGGASAGVMLYGLSLLAGMYGTIHLPTLAHEMLYQMTVTEEAFNPTLLLALVCFVVGIGFKLSAFPFHFWCPDVFEGAPAEVAGFLSVASKAAAIALLARFSLTLVGTYHHAPFEPEVWQAAIHAVGNYLSPVLAVMGAVTCTFGNLAAFGQTNVKRLLAYSTIAHAGYMMLALATLTVVGAKAVLFYLIVYFFMNLGAFAVVAFVRNVSGSEDLDAFSGLIHRAPVVTVAMSVFLLSLMGLPPLAGFVGKFQIFAVLYETGWYSLLVIGGLNTVISLFYYVNLMRVMIMTDAPDQAPIISLPNAGFATILAAIVIYLGILWNAPEQWSQIASTSLTRPERAVTHMEAPAADLVVEASPDKTGN</sequence>
<dbReference type="HAMAP" id="MF_00445">
    <property type="entry name" value="NDH1_NuoN_1"/>
    <property type="match status" value="1"/>
</dbReference>
<evidence type="ECO:0000256" key="1">
    <source>
        <dbReference type="ARBA" id="ARBA00004127"/>
    </source>
</evidence>
<keyword evidence="2 5" id="KW-0812">Transmembrane</keyword>
<evidence type="ECO:0000259" key="7">
    <source>
        <dbReference type="Pfam" id="PF00361"/>
    </source>
</evidence>
<proteinExistence type="inferred from homology"/>
<comment type="catalytic activity">
    <reaction evidence="5">
        <text>a quinone + NADH + 5 H(+)(in) = a quinol + NAD(+) + 4 H(+)(out)</text>
        <dbReference type="Rhea" id="RHEA:57888"/>
        <dbReference type="ChEBI" id="CHEBI:15378"/>
        <dbReference type="ChEBI" id="CHEBI:24646"/>
        <dbReference type="ChEBI" id="CHEBI:57540"/>
        <dbReference type="ChEBI" id="CHEBI:57945"/>
        <dbReference type="ChEBI" id="CHEBI:132124"/>
    </reaction>
</comment>
<dbReference type="AlphaFoldDB" id="A0A518B184"/>
<reference evidence="8 9" key="1">
    <citation type="submission" date="2019-02" db="EMBL/GenBank/DDBJ databases">
        <title>Deep-cultivation of Planctomycetes and their phenomic and genomic characterization uncovers novel biology.</title>
        <authorList>
            <person name="Wiegand S."/>
            <person name="Jogler M."/>
            <person name="Boedeker C."/>
            <person name="Pinto D."/>
            <person name="Vollmers J."/>
            <person name="Rivas-Marin E."/>
            <person name="Kohn T."/>
            <person name="Peeters S.H."/>
            <person name="Heuer A."/>
            <person name="Rast P."/>
            <person name="Oberbeckmann S."/>
            <person name="Bunk B."/>
            <person name="Jeske O."/>
            <person name="Meyerdierks A."/>
            <person name="Storesund J.E."/>
            <person name="Kallscheuer N."/>
            <person name="Luecker S."/>
            <person name="Lage O.M."/>
            <person name="Pohl T."/>
            <person name="Merkel B.J."/>
            <person name="Hornburger P."/>
            <person name="Mueller R.-W."/>
            <person name="Bruemmer F."/>
            <person name="Labrenz M."/>
            <person name="Spormann A.M."/>
            <person name="Op den Camp H."/>
            <person name="Overmann J."/>
            <person name="Amann R."/>
            <person name="Jetten M.S.M."/>
            <person name="Mascher T."/>
            <person name="Medema M.H."/>
            <person name="Devos D.P."/>
            <person name="Kaster A.-K."/>
            <person name="Ovreas L."/>
            <person name="Rohde M."/>
            <person name="Galperin M.Y."/>
            <person name="Jogler C."/>
        </authorList>
    </citation>
    <scope>NUCLEOTIDE SEQUENCE [LARGE SCALE GENOMIC DNA]</scope>
    <source>
        <strain evidence="8 9">Pan216</strain>
    </source>
</reference>
<dbReference type="EC" id="7.1.1.-" evidence="5"/>
<dbReference type="EMBL" id="CP036279">
    <property type="protein sequence ID" value="QDU60743.1"/>
    <property type="molecule type" value="Genomic_DNA"/>
</dbReference>
<dbReference type="RefSeq" id="WP_145257064.1">
    <property type="nucleotide sequence ID" value="NZ_CP036279.1"/>
</dbReference>
<dbReference type="GO" id="GO:0008137">
    <property type="term" value="F:NADH dehydrogenase (ubiquinone) activity"/>
    <property type="evidence" value="ECO:0007669"/>
    <property type="project" value="InterPro"/>
</dbReference>
<keyword evidence="5" id="KW-0830">Ubiquinone</keyword>
<feature type="transmembrane region" description="Helical" evidence="5">
    <location>
        <begin position="443"/>
        <end position="463"/>
    </location>
</feature>
<feature type="transmembrane region" description="Helical" evidence="5">
    <location>
        <begin position="339"/>
        <end position="361"/>
    </location>
</feature>
<keyword evidence="5" id="KW-1278">Translocase</keyword>
<keyword evidence="9" id="KW-1185">Reference proteome</keyword>
<dbReference type="NCBIfam" id="TIGR01770">
    <property type="entry name" value="NDH_I_N"/>
    <property type="match status" value="1"/>
</dbReference>
<feature type="transmembrane region" description="Helical" evidence="5">
    <location>
        <begin position="91"/>
        <end position="113"/>
    </location>
</feature>
<dbReference type="GO" id="GO:0012505">
    <property type="term" value="C:endomembrane system"/>
    <property type="evidence" value="ECO:0007669"/>
    <property type="project" value="UniProtKB-SubCell"/>
</dbReference>
<feature type="transmembrane region" description="Helical" evidence="5">
    <location>
        <begin position="263"/>
        <end position="290"/>
    </location>
</feature>
<feature type="transmembrane region" description="Helical" evidence="5">
    <location>
        <begin position="483"/>
        <end position="503"/>
    </location>
</feature>
<organism evidence="8 9">
    <name type="scientific">Kolteria novifilia</name>
    <dbReference type="NCBI Taxonomy" id="2527975"/>
    <lineage>
        <taxon>Bacteria</taxon>
        <taxon>Pseudomonadati</taxon>
        <taxon>Planctomycetota</taxon>
        <taxon>Planctomycetia</taxon>
        <taxon>Kolteriales</taxon>
        <taxon>Kolteriaceae</taxon>
        <taxon>Kolteria</taxon>
    </lineage>
</organism>